<sequence>MLRKLKILEVLTIVFLLLAVSCTSSKPKAKITKEVTIYSNQLAIPDSTSLGFCRFVDANPAHYFFMLDTVVVMNKSFKKKFELDATGIITLAPNKFLPKTYVICEPGDAIAISLKTLQDGSKSLFFVGNNAEGLNEMQTSLLFKGTNYLTPTIEKGLDKVNSLQAEQSFSNLLTTKDSLFAPFDILLEQEKITKSFYSLAKAQSDMKFLGATRDVILHLRGEDSLQQSVNTLNSILRQIFKTFDPFDDTYKSVDLVSRTSNASYKAQLIEEGLLVGKKIEFGLWKDQLQYNTYAPKELQEKMKAVSIMFNRHYGMNSIEEDERAFSLFKTVFPKSVYTQPLSRYFSEFKDDNELLKPLSLAKYTEESNSFSILDKNDMLQFDVLLAENFKNTAVFIDVWATWCAPCIKEFQFTEELKPFLKDKNIEVLYVSVDNPTAAVKWKTAVQKYKLNGYHLLGTEAFVQNLKELQLANISGIPRYLLFDAKGTLLDAELPLPSSGSALKQRIEELYNIN</sequence>
<feature type="domain" description="Thioredoxin" evidence="5">
    <location>
        <begin position="361"/>
        <end position="511"/>
    </location>
</feature>
<dbReference type="GO" id="GO:0030313">
    <property type="term" value="C:cell envelope"/>
    <property type="evidence" value="ECO:0007669"/>
    <property type="project" value="UniProtKB-SubCell"/>
</dbReference>
<comment type="subcellular location">
    <subcellularLocation>
        <location evidence="1">Cell envelope</location>
    </subcellularLocation>
</comment>
<accession>A0A5S5CG53</accession>
<keyword evidence="4" id="KW-0676">Redox-active center</keyword>
<gene>
    <name evidence="6" type="ORF">BD809_101139</name>
</gene>
<evidence type="ECO:0000313" key="7">
    <source>
        <dbReference type="Proteomes" id="UP000324376"/>
    </source>
</evidence>
<evidence type="ECO:0000256" key="2">
    <source>
        <dbReference type="ARBA" id="ARBA00022748"/>
    </source>
</evidence>
<dbReference type="InterPro" id="IPR050553">
    <property type="entry name" value="Thioredoxin_ResA/DsbE_sf"/>
</dbReference>
<keyword evidence="2" id="KW-0201">Cytochrome c-type biogenesis</keyword>
<dbReference type="PANTHER" id="PTHR42852:SF6">
    <property type="entry name" value="THIOL:DISULFIDE INTERCHANGE PROTEIN DSBE"/>
    <property type="match status" value="1"/>
</dbReference>
<protein>
    <submittedName>
        <fullName evidence="6">Thiol-disulfide isomerase/thioredoxin</fullName>
    </submittedName>
</protein>
<dbReference type="InterPro" id="IPR013766">
    <property type="entry name" value="Thioredoxin_domain"/>
</dbReference>
<evidence type="ECO:0000259" key="5">
    <source>
        <dbReference type="PROSITE" id="PS51352"/>
    </source>
</evidence>
<dbReference type="Proteomes" id="UP000324376">
    <property type="component" value="Unassembled WGS sequence"/>
</dbReference>
<keyword evidence="7" id="KW-1185">Reference proteome</keyword>
<dbReference type="RefSeq" id="WP_170251714.1">
    <property type="nucleotide sequence ID" value="NZ_VNHU01000001.1"/>
</dbReference>
<dbReference type="PROSITE" id="PS51257">
    <property type="entry name" value="PROKAR_LIPOPROTEIN"/>
    <property type="match status" value="1"/>
</dbReference>
<dbReference type="EMBL" id="VNHU01000001">
    <property type="protein sequence ID" value="TYP76993.1"/>
    <property type="molecule type" value="Genomic_DNA"/>
</dbReference>
<dbReference type="InterPro" id="IPR013740">
    <property type="entry name" value="Redoxin"/>
</dbReference>
<organism evidence="6 7">
    <name type="scientific">Aquimarina intermedia</name>
    <dbReference type="NCBI Taxonomy" id="350814"/>
    <lineage>
        <taxon>Bacteria</taxon>
        <taxon>Pseudomonadati</taxon>
        <taxon>Bacteroidota</taxon>
        <taxon>Flavobacteriia</taxon>
        <taxon>Flavobacteriales</taxon>
        <taxon>Flavobacteriaceae</taxon>
        <taxon>Aquimarina</taxon>
    </lineage>
</organism>
<evidence type="ECO:0000256" key="1">
    <source>
        <dbReference type="ARBA" id="ARBA00004196"/>
    </source>
</evidence>
<dbReference type="PANTHER" id="PTHR42852">
    <property type="entry name" value="THIOL:DISULFIDE INTERCHANGE PROTEIN DSBE"/>
    <property type="match status" value="1"/>
</dbReference>
<keyword evidence="6" id="KW-0413">Isomerase</keyword>
<dbReference type="AlphaFoldDB" id="A0A5S5CG53"/>
<dbReference type="SUPFAM" id="SSF52833">
    <property type="entry name" value="Thioredoxin-like"/>
    <property type="match status" value="1"/>
</dbReference>
<dbReference type="CDD" id="cd02966">
    <property type="entry name" value="TlpA_like_family"/>
    <property type="match status" value="1"/>
</dbReference>
<comment type="caution">
    <text evidence="6">The sequence shown here is derived from an EMBL/GenBank/DDBJ whole genome shotgun (WGS) entry which is preliminary data.</text>
</comment>
<dbReference type="GO" id="GO:0016853">
    <property type="term" value="F:isomerase activity"/>
    <property type="evidence" value="ECO:0007669"/>
    <property type="project" value="UniProtKB-KW"/>
</dbReference>
<dbReference type="Pfam" id="PF08534">
    <property type="entry name" value="Redoxin"/>
    <property type="match status" value="1"/>
</dbReference>
<reference evidence="6 7" key="1">
    <citation type="submission" date="2019-07" db="EMBL/GenBank/DDBJ databases">
        <title>Genomic Encyclopedia of Archaeal and Bacterial Type Strains, Phase II (KMG-II): from individual species to whole genera.</title>
        <authorList>
            <person name="Goeker M."/>
        </authorList>
    </citation>
    <scope>NUCLEOTIDE SEQUENCE [LARGE SCALE GENOMIC DNA]</scope>
    <source>
        <strain evidence="6 7">DSM 17527</strain>
    </source>
</reference>
<dbReference type="InterPro" id="IPR036249">
    <property type="entry name" value="Thioredoxin-like_sf"/>
</dbReference>
<evidence type="ECO:0000313" key="6">
    <source>
        <dbReference type="EMBL" id="TYP76993.1"/>
    </source>
</evidence>
<keyword evidence="3" id="KW-1015">Disulfide bond</keyword>
<proteinExistence type="predicted"/>
<dbReference type="PROSITE" id="PS51352">
    <property type="entry name" value="THIOREDOXIN_2"/>
    <property type="match status" value="1"/>
</dbReference>
<dbReference type="GO" id="GO:0017004">
    <property type="term" value="P:cytochrome complex assembly"/>
    <property type="evidence" value="ECO:0007669"/>
    <property type="project" value="UniProtKB-KW"/>
</dbReference>
<name>A0A5S5CG53_9FLAO</name>
<dbReference type="Gene3D" id="3.40.30.10">
    <property type="entry name" value="Glutaredoxin"/>
    <property type="match status" value="1"/>
</dbReference>
<dbReference type="GO" id="GO:0016491">
    <property type="term" value="F:oxidoreductase activity"/>
    <property type="evidence" value="ECO:0007669"/>
    <property type="project" value="InterPro"/>
</dbReference>
<evidence type="ECO:0000256" key="4">
    <source>
        <dbReference type="ARBA" id="ARBA00023284"/>
    </source>
</evidence>
<evidence type="ECO:0000256" key="3">
    <source>
        <dbReference type="ARBA" id="ARBA00023157"/>
    </source>
</evidence>